<dbReference type="GO" id="GO:0046872">
    <property type="term" value="F:metal ion binding"/>
    <property type="evidence" value="ECO:0007669"/>
    <property type="project" value="UniProtKB-KW"/>
</dbReference>
<dbReference type="OrthoDB" id="895566at2759"/>
<dbReference type="PANTHER" id="PTHR22930">
    <property type="match status" value="1"/>
</dbReference>
<dbReference type="GO" id="GO:0004518">
    <property type="term" value="F:nuclease activity"/>
    <property type="evidence" value="ECO:0007669"/>
    <property type="project" value="UniProtKB-KW"/>
</dbReference>
<organism evidence="9 10">
    <name type="scientific">Phtheirospermum japonicum</name>
    <dbReference type="NCBI Taxonomy" id="374723"/>
    <lineage>
        <taxon>Eukaryota</taxon>
        <taxon>Viridiplantae</taxon>
        <taxon>Streptophyta</taxon>
        <taxon>Embryophyta</taxon>
        <taxon>Tracheophyta</taxon>
        <taxon>Spermatophyta</taxon>
        <taxon>Magnoliopsida</taxon>
        <taxon>eudicotyledons</taxon>
        <taxon>Gunneridae</taxon>
        <taxon>Pentapetalae</taxon>
        <taxon>asterids</taxon>
        <taxon>lamiids</taxon>
        <taxon>Lamiales</taxon>
        <taxon>Orobanchaceae</taxon>
        <taxon>Orobanchaceae incertae sedis</taxon>
        <taxon>Phtheirospermum</taxon>
    </lineage>
</organism>
<evidence type="ECO:0000313" key="9">
    <source>
        <dbReference type="EMBL" id="GFP94462.1"/>
    </source>
</evidence>
<dbReference type="InterPro" id="IPR027806">
    <property type="entry name" value="HARBI1_dom"/>
</dbReference>
<evidence type="ECO:0000256" key="2">
    <source>
        <dbReference type="ARBA" id="ARBA00004123"/>
    </source>
</evidence>
<accession>A0A830C8E5</accession>
<evidence type="ECO:0000313" key="10">
    <source>
        <dbReference type="Proteomes" id="UP000653305"/>
    </source>
</evidence>
<dbReference type="AlphaFoldDB" id="A0A830C8E5"/>
<dbReference type="Pfam" id="PF13359">
    <property type="entry name" value="DDE_Tnp_4"/>
    <property type="match status" value="1"/>
</dbReference>
<sequence length="135" mass="15126">IFLSVLAHHKKNRSLKFTFLRSGHTISINFSCVLDVVLRLHTILGVEPTPIDESCNEETWRWFKGCLGALDGTYISVRVPLTQQPRYRTRKGGVAVNVLGVSDRNMRFVYVLSGWEGSAANSRVLRDAIGRPNGL</sequence>
<keyword evidence="6" id="KW-0378">Hydrolase</keyword>
<comment type="caution">
    <text evidence="9">The sequence shown here is derived from an EMBL/GenBank/DDBJ whole genome shotgun (WGS) entry which is preliminary data.</text>
</comment>
<feature type="non-terminal residue" evidence="9">
    <location>
        <position position="1"/>
    </location>
</feature>
<name>A0A830C8E5_9LAMI</name>
<comment type="similarity">
    <text evidence="3">Belongs to the HARBI1 family.</text>
</comment>
<gene>
    <name evidence="9" type="ORF">PHJA_001590600</name>
</gene>
<evidence type="ECO:0000256" key="4">
    <source>
        <dbReference type="ARBA" id="ARBA00022722"/>
    </source>
</evidence>
<evidence type="ECO:0000256" key="3">
    <source>
        <dbReference type="ARBA" id="ARBA00006958"/>
    </source>
</evidence>
<feature type="domain" description="DDE Tnp4" evidence="8">
    <location>
        <begin position="70"/>
        <end position="126"/>
    </location>
</feature>
<evidence type="ECO:0000256" key="1">
    <source>
        <dbReference type="ARBA" id="ARBA00001968"/>
    </source>
</evidence>
<dbReference type="GO" id="GO:0016787">
    <property type="term" value="F:hydrolase activity"/>
    <property type="evidence" value="ECO:0007669"/>
    <property type="project" value="UniProtKB-KW"/>
</dbReference>
<dbReference type="PANTHER" id="PTHR22930:SF293">
    <property type="entry name" value="PROTEIN ALP1-LIKE"/>
    <property type="match status" value="1"/>
</dbReference>
<dbReference type="InterPro" id="IPR045249">
    <property type="entry name" value="HARBI1-like"/>
</dbReference>
<evidence type="ECO:0000256" key="6">
    <source>
        <dbReference type="ARBA" id="ARBA00022801"/>
    </source>
</evidence>
<keyword evidence="4" id="KW-0540">Nuclease</keyword>
<keyword evidence="10" id="KW-1185">Reference proteome</keyword>
<dbReference type="Proteomes" id="UP000653305">
    <property type="component" value="Unassembled WGS sequence"/>
</dbReference>
<keyword evidence="7" id="KW-0539">Nucleus</keyword>
<proteinExistence type="inferred from homology"/>
<evidence type="ECO:0000259" key="8">
    <source>
        <dbReference type="Pfam" id="PF13359"/>
    </source>
</evidence>
<protein>
    <recommendedName>
        <fullName evidence="8">DDE Tnp4 domain-containing protein</fullName>
    </recommendedName>
</protein>
<evidence type="ECO:0000256" key="5">
    <source>
        <dbReference type="ARBA" id="ARBA00022723"/>
    </source>
</evidence>
<comment type="cofactor">
    <cofactor evidence="1">
        <name>a divalent metal cation</name>
        <dbReference type="ChEBI" id="CHEBI:60240"/>
    </cofactor>
</comment>
<comment type="subcellular location">
    <subcellularLocation>
        <location evidence="2">Nucleus</location>
    </subcellularLocation>
</comment>
<dbReference type="EMBL" id="BMAC01000351">
    <property type="protein sequence ID" value="GFP94462.1"/>
    <property type="molecule type" value="Genomic_DNA"/>
</dbReference>
<keyword evidence="5" id="KW-0479">Metal-binding</keyword>
<dbReference type="GO" id="GO:0005634">
    <property type="term" value="C:nucleus"/>
    <property type="evidence" value="ECO:0007669"/>
    <property type="project" value="UniProtKB-SubCell"/>
</dbReference>
<evidence type="ECO:0000256" key="7">
    <source>
        <dbReference type="ARBA" id="ARBA00023242"/>
    </source>
</evidence>
<reference evidence="9" key="1">
    <citation type="submission" date="2020-07" db="EMBL/GenBank/DDBJ databases">
        <title>Ethylene signaling mediates host invasion by parasitic plants.</title>
        <authorList>
            <person name="Yoshida S."/>
        </authorList>
    </citation>
    <scope>NUCLEOTIDE SEQUENCE</scope>
    <source>
        <strain evidence="9">Okayama</strain>
    </source>
</reference>